<dbReference type="RefSeq" id="WP_096460803.1">
    <property type="nucleotide sequence ID" value="NZ_AP014936.1"/>
</dbReference>
<dbReference type="Gene3D" id="3.90.400.10">
    <property type="entry name" value="Oligo-1,6-glucosidase, Domain 2"/>
    <property type="match status" value="1"/>
</dbReference>
<proteinExistence type="predicted"/>
<dbReference type="OrthoDB" id="9805159at2"/>
<feature type="domain" description="Glycosyl hydrolase family 13 catalytic" evidence="1">
    <location>
        <begin position="10"/>
        <end position="404"/>
    </location>
</feature>
<dbReference type="InterPro" id="IPR017853">
    <property type="entry name" value="GH"/>
</dbReference>
<dbReference type="PANTHER" id="PTHR10357">
    <property type="entry name" value="ALPHA-AMYLASE FAMILY MEMBER"/>
    <property type="match status" value="1"/>
</dbReference>
<dbReference type="AlphaFoldDB" id="A0A1B4VBR7"/>
<dbReference type="EMBL" id="AP014936">
    <property type="protein sequence ID" value="BAU48271.1"/>
    <property type="molecule type" value="Genomic_DNA"/>
</dbReference>
<keyword evidence="3" id="KW-1185">Reference proteome</keyword>
<dbReference type="PANTHER" id="PTHR10357:SF219">
    <property type="entry name" value="MALTOSE ALPHA-D-GLUCOSYLTRANSFERASE"/>
    <property type="match status" value="1"/>
</dbReference>
<evidence type="ECO:0000313" key="2">
    <source>
        <dbReference type="EMBL" id="BAU48271.1"/>
    </source>
</evidence>
<dbReference type="KEGG" id="sva:SVA_1717"/>
<evidence type="ECO:0000313" key="3">
    <source>
        <dbReference type="Proteomes" id="UP000218899"/>
    </source>
</evidence>
<dbReference type="InterPro" id="IPR045857">
    <property type="entry name" value="O16G_dom_2"/>
</dbReference>
<sequence>MWERTAILYGVDVGRFADSNDDGIGDFRGLVRRLDHVAALGADCVWILPCFPSAMRDNGYDVDNYYAIHPALGDLRDFADFVAAARERGLRVLLDLVVNHTSDRHPWFQAARRDPRSRYRDYYIWRDEPPPASDQETIFPGEEQGTWTYDERAGAFFHHRFYHFQPDLDAANREVRGEIERIMDFWLSFGVDGFRLDAASHLVEEKGHPEIEPRDRHEVLRELFAYLRSRRPDGVLMAEADVPPGRLPAFVSGGDQVNVMLNFLLNNYLWLALATERAEAIDRGLALLPAWPGRGQWANFLRNLDEADLEQLSGEKRAAVMRVFAPEASMRIYGRGIRRRLVPMLGADRRRLQLAFGLLFALPGAPVIVYGDEIGMGENLSQPGREAVRPPMQWSAEKNGGFSRAPRERLVAPAIEEGEFAYDRINVAAQEADPGSLLRVVRALARIRRDHPEIATGECRQIEAGSSAVWARVYRGPSSRLLAAHNLSSRTVETALRPDAALATEIGSGERLDIVDGLIRRRLPPYGSLWARLE</sequence>
<dbReference type="Gene3D" id="3.20.20.80">
    <property type="entry name" value="Glycosidases"/>
    <property type="match status" value="1"/>
</dbReference>
<dbReference type="GO" id="GO:0016798">
    <property type="term" value="F:hydrolase activity, acting on glycosyl bonds"/>
    <property type="evidence" value="ECO:0007669"/>
    <property type="project" value="UniProtKB-KW"/>
</dbReference>
<dbReference type="Proteomes" id="UP000218899">
    <property type="component" value="Chromosome"/>
</dbReference>
<dbReference type="SMART" id="SM00642">
    <property type="entry name" value="Aamy"/>
    <property type="match status" value="1"/>
</dbReference>
<dbReference type="GO" id="GO:0005975">
    <property type="term" value="P:carbohydrate metabolic process"/>
    <property type="evidence" value="ECO:0007669"/>
    <property type="project" value="InterPro"/>
</dbReference>
<protein>
    <submittedName>
        <fullName evidence="2">Trehalose synthase</fullName>
    </submittedName>
</protein>
<dbReference type="CDD" id="cd11334">
    <property type="entry name" value="AmyAc_TreS"/>
    <property type="match status" value="1"/>
</dbReference>
<dbReference type="Pfam" id="PF00128">
    <property type="entry name" value="Alpha-amylase"/>
    <property type="match status" value="1"/>
</dbReference>
<accession>A0A1B4VBR7</accession>
<reference evidence="2 3" key="1">
    <citation type="submission" date="2015-08" db="EMBL/GenBank/DDBJ databases">
        <title>Complete genome sequence of Sulfurifustis variabilis.</title>
        <authorList>
            <person name="Miura A."/>
            <person name="Kojima H."/>
            <person name="Fukui M."/>
        </authorList>
    </citation>
    <scope>NUCLEOTIDE SEQUENCE [LARGE SCALE GENOMIC DNA]</scope>
    <source>
        <strain evidence="3">skN76</strain>
    </source>
</reference>
<dbReference type="InterPro" id="IPR006047">
    <property type="entry name" value="GH13_cat_dom"/>
</dbReference>
<name>A0A1B4VBR7_9GAMM</name>
<dbReference type="SUPFAM" id="SSF51445">
    <property type="entry name" value="(Trans)glycosidases"/>
    <property type="match status" value="1"/>
</dbReference>
<organism evidence="2 3">
    <name type="scientific">Sulfurifustis variabilis</name>
    <dbReference type="NCBI Taxonomy" id="1675686"/>
    <lineage>
        <taxon>Bacteria</taxon>
        <taxon>Pseudomonadati</taxon>
        <taxon>Pseudomonadota</taxon>
        <taxon>Gammaproteobacteria</taxon>
        <taxon>Acidiferrobacterales</taxon>
        <taxon>Acidiferrobacteraceae</taxon>
        <taxon>Sulfurifustis</taxon>
    </lineage>
</organism>
<gene>
    <name evidence="2" type="ORF">SVA_1717</name>
</gene>
<evidence type="ECO:0000259" key="1">
    <source>
        <dbReference type="SMART" id="SM00642"/>
    </source>
</evidence>